<dbReference type="InterPro" id="IPR036291">
    <property type="entry name" value="NAD(P)-bd_dom_sf"/>
</dbReference>
<evidence type="ECO:0000313" key="3">
    <source>
        <dbReference type="Proteomes" id="UP000381378"/>
    </source>
</evidence>
<dbReference type="EMBL" id="CABVJF010000036">
    <property type="protein sequence ID" value="VVQ25737.1"/>
    <property type="molecule type" value="Genomic_DNA"/>
</dbReference>
<name>A0A5E7VTE6_PSEFL</name>
<sequence>MIAITGATGRLGRLVIYQLLARGRPESLIALVRDPIKVQDLADKGTFAWRITVNLKH</sequence>
<feature type="domain" description="NAD(P)-binding" evidence="1">
    <location>
        <begin position="6"/>
        <end position="45"/>
    </location>
</feature>
<dbReference type="SUPFAM" id="SSF51735">
    <property type="entry name" value="NAD(P)-binding Rossmann-fold domains"/>
    <property type="match status" value="1"/>
</dbReference>
<gene>
    <name evidence="2" type="ORF">PS928_06164</name>
</gene>
<protein>
    <recommendedName>
        <fullName evidence="1">NAD(P)-binding domain-containing protein</fullName>
    </recommendedName>
</protein>
<dbReference type="Pfam" id="PF13460">
    <property type="entry name" value="NAD_binding_10"/>
    <property type="match status" value="1"/>
</dbReference>
<dbReference type="InterPro" id="IPR016040">
    <property type="entry name" value="NAD(P)-bd_dom"/>
</dbReference>
<proteinExistence type="predicted"/>
<reference evidence="2 3" key="1">
    <citation type="submission" date="2019-09" db="EMBL/GenBank/DDBJ databases">
        <authorList>
            <person name="Chandra G."/>
            <person name="Truman W A."/>
        </authorList>
    </citation>
    <scope>NUCLEOTIDE SEQUENCE [LARGE SCALE GENOMIC DNA]</scope>
    <source>
        <strain evidence="2">PS928</strain>
    </source>
</reference>
<organism evidence="2 3">
    <name type="scientific">Pseudomonas fluorescens</name>
    <dbReference type="NCBI Taxonomy" id="294"/>
    <lineage>
        <taxon>Bacteria</taxon>
        <taxon>Pseudomonadati</taxon>
        <taxon>Pseudomonadota</taxon>
        <taxon>Gammaproteobacteria</taxon>
        <taxon>Pseudomonadales</taxon>
        <taxon>Pseudomonadaceae</taxon>
        <taxon>Pseudomonas</taxon>
    </lineage>
</organism>
<dbReference type="AlphaFoldDB" id="A0A5E7VTE6"/>
<accession>A0A5E7VTE6</accession>
<dbReference type="Proteomes" id="UP000381378">
    <property type="component" value="Unassembled WGS sequence"/>
</dbReference>
<evidence type="ECO:0000313" key="2">
    <source>
        <dbReference type="EMBL" id="VVQ25737.1"/>
    </source>
</evidence>
<dbReference type="Gene3D" id="3.40.50.720">
    <property type="entry name" value="NAD(P)-binding Rossmann-like Domain"/>
    <property type="match status" value="1"/>
</dbReference>
<evidence type="ECO:0000259" key="1">
    <source>
        <dbReference type="Pfam" id="PF13460"/>
    </source>
</evidence>